<comment type="subcellular location">
    <subcellularLocation>
        <location evidence="1">Cell membrane</location>
        <topology evidence="1">Multi-pass membrane protein</topology>
    </subcellularLocation>
</comment>
<evidence type="ECO:0000256" key="6">
    <source>
        <dbReference type="ARBA" id="ARBA00023136"/>
    </source>
</evidence>
<evidence type="ECO:0000256" key="4">
    <source>
        <dbReference type="ARBA" id="ARBA00022692"/>
    </source>
</evidence>
<dbReference type="PRINTS" id="PR00953">
    <property type="entry name" value="TYPE3IMRPROT"/>
</dbReference>
<name>A0A7Z0J3J1_9MICC</name>
<dbReference type="Proteomes" id="UP000560069">
    <property type="component" value="Unassembled WGS sequence"/>
</dbReference>
<evidence type="ECO:0000256" key="5">
    <source>
        <dbReference type="ARBA" id="ARBA00022989"/>
    </source>
</evidence>
<keyword evidence="6 7" id="KW-0472">Membrane</keyword>
<keyword evidence="4 7" id="KW-0812">Transmembrane</keyword>
<comment type="caution">
    <text evidence="8">The sequence shown here is derived from an EMBL/GenBank/DDBJ whole genome shotgun (WGS) entry which is preliminary data.</text>
</comment>
<proteinExistence type="inferred from homology"/>
<evidence type="ECO:0000256" key="3">
    <source>
        <dbReference type="ARBA" id="ARBA00022475"/>
    </source>
</evidence>
<feature type="transmembrane region" description="Helical" evidence="7">
    <location>
        <begin position="39"/>
        <end position="56"/>
    </location>
</feature>
<keyword evidence="8" id="KW-0969">Cilium</keyword>
<keyword evidence="3" id="KW-1003">Cell membrane</keyword>
<organism evidence="8 9">
    <name type="scientific">Nesterenkonia sandarakina</name>
    <dbReference type="NCBI Taxonomy" id="272918"/>
    <lineage>
        <taxon>Bacteria</taxon>
        <taxon>Bacillati</taxon>
        <taxon>Actinomycetota</taxon>
        <taxon>Actinomycetes</taxon>
        <taxon>Micrococcales</taxon>
        <taxon>Micrococcaceae</taxon>
        <taxon>Nesterenkonia</taxon>
    </lineage>
</organism>
<dbReference type="Pfam" id="PF01311">
    <property type="entry name" value="Bac_export_1"/>
    <property type="match status" value="1"/>
</dbReference>
<dbReference type="GO" id="GO:0006605">
    <property type="term" value="P:protein targeting"/>
    <property type="evidence" value="ECO:0007669"/>
    <property type="project" value="InterPro"/>
</dbReference>
<comment type="similarity">
    <text evidence="2">Belongs to the FliR/MopE/SpaR family.</text>
</comment>
<dbReference type="RefSeq" id="WP_343050611.1">
    <property type="nucleotide sequence ID" value="NZ_BAAALK010000002.1"/>
</dbReference>
<feature type="transmembrane region" description="Helical" evidence="7">
    <location>
        <begin position="177"/>
        <end position="201"/>
    </location>
</feature>
<dbReference type="EMBL" id="JACCFQ010000001">
    <property type="protein sequence ID" value="NYJ16909.1"/>
    <property type="molecule type" value="Genomic_DNA"/>
</dbReference>
<evidence type="ECO:0000313" key="8">
    <source>
        <dbReference type="EMBL" id="NYJ16909.1"/>
    </source>
</evidence>
<feature type="transmembrane region" description="Helical" evidence="7">
    <location>
        <begin position="6"/>
        <end position="27"/>
    </location>
</feature>
<evidence type="ECO:0000256" key="7">
    <source>
        <dbReference type="SAM" id="Phobius"/>
    </source>
</evidence>
<sequence>MEFSLPLTWLEATALAAVRVTAFIVIAPPFSHGSVPMRIRAAMGAALALVVAPRAVADYVPLDTGGFIAALLLEILAGAALGFLVMLLFAAVQSAGGLIDLFGGFQLAMAFDPGSQINGAQFTRLFHFAAIALLVASDGYQLILAGLFRSFDALPLGAEISLSGVAANAVDGITEMFMAAVQIAGPLLVVLFLADAGLGLLTRVAPALNAFSLGFPLKIFLTLTLAGAVFVVLPAAVSTLVQSALSSFTGVF</sequence>
<keyword evidence="8" id="KW-0966">Cell projection</keyword>
<dbReference type="PANTHER" id="PTHR30065:SF1">
    <property type="entry name" value="SURFACE PRESENTATION OF ANTIGENS PROTEIN SPAR"/>
    <property type="match status" value="1"/>
</dbReference>
<protein>
    <submittedName>
        <fullName evidence="8">Flagellar biosynthetic protein FliR</fullName>
    </submittedName>
</protein>
<gene>
    <name evidence="8" type="ORF">HNR11_001443</name>
</gene>
<evidence type="ECO:0000256" key="1">
    <source>
        <dbReference type="ARBA" id="ARBA00004651"/>
    </source>
</evidence>
<feature type="transmembrane region" description="Helical" evidence="7">
    <location>
        <begin position="68"/>
        <end position="92"/>
    </location>
</feature>
<accession>A0A7Z0J3J1</accession>
<keyword evidence="5 7" id="KW-1133">Transmembrane helix</keyword>
<evidence type="ECO:0000313" key="9">
    <source>
        <dbReference type="Proteomes" id="UP000560069"/>
    </source>
</evidence>
<feature type="transmembrane region" description="Helical" evidence="7">
    <location>
        <begin position="125"/>
        <end position="148"/>
    </location>
</feature>
<dbReference type="AlphaFoldDB" id="A0A7Z0J3J1"/>
<keyword evidence="8" id="KW-0282">Flagellum</keyword>
<dbReference type="InterPro" id="IPR002010">
    <property type="entry name" value="T3SS_IM_R"/>
</dbReference>
<evidence type="ECO:0000256" key="2">
    <source>
        <dbReference type="ARBA" id="ARBA00009772"/>
    </source>
</evidence>
<dbReference type="PANTHER" id="PTHR30065">
    <property type="entry name" value="FLAGELLAR BIOSYNTHETIC PROTEIN FLIR"/>
    <property type="match status" value="1"/>
</dbReference>
<reference evidence="8 9" key="1">
    <citation type="submission" date="2020-07" db="EMBL/GenBank/DDBJ databases">
        <title>Sequencing the genomes of 1000 actinobacteria strains.</title>
        <authorList>
            <person name="Klenk H.-P."/>
        </authorList>
    </citation>
    <scope>NUCLEOTIDE SEQUENCE [LARGE SCALE GENOMIC DNA]</scope>
    <source>
        <strain evidence="8 9">DSM 15664</strain>
    </source>
</reference>
<dbReference type="GO" id="GO:0005886">
    <property type="term" value="C:plasma membrane"/>
    <property type="evidence" value="ECO:0007669"/>
    <property type="project" value="UniProtKB-SubCell"/>
</dbReference>
<keyword evidence="9" id="KW-1185">Reference proteome</keyword>
<feature type="transmembrane region" description="Helical" evidence="7">
    <location>
        <begin position="213"/>
        <end position="237"/>
    </location>
</feature>